<dbReference type="InterPro" id="IPR000917">
    <property type="entry name" value="Sulfatase_N"/>
</dbReference>
<organism evidence="3 4">
    <name type="scientific">Mucilaginibacter gossypiicola</name>
    <dbReference type="NCBI Taxonomy" id="551995"/>
    <lineage>
        <taxon>Bacteria</taxon>
        <taxon>Pseudomonadati</taxon>
        <taxon>Bacteroidota</taxon>
        <taxon>Sphingobacteriia</taxon>
        <taxon>Sphingobacteriales</taxon>
        <taxon>Sphingobacteriaceae</taxon>
        <taxon>Mucilaginibacter</taxon>
    </lineage>
</organism>
<feature type="region of interest" description="Disordered" evidence="1">
    <location>
        <begin position="543"/>
        <end position="577"/>
    </location>
</feature>
<dbReference type="Gene3D" id="3.40.720.10">
    <property type="entry name" value="Alkaline Phosphatase, subunit A"/>
    <property type="match status" value="1"/>
</dbReference>
<dbReference type="STRING" id="551995.SAMN05192574_101312"/>
<dbReference type="PANTHER" id="PTHR46615">
    <property type="entry name" value="ARYLSULFATASE K"/>
    <property type="match status" value="1"/>
</dbReference>
<dbReference type="PANTHER" id="PTHR46615:SF1">
    <property type="entry name" value="ARYLSULFATASE K"/>
    <property type="match status" value="1"/>
</dbReference>
<feature type="domain" description="Sulfatase N-terminal" evidence="2">
    <location>
        <begin position="67"/>
        <end position="405"/>
    </location>
</feature>
<dbReference type="EMBL" id="FOCL01000001">
    <property type="protein sequence ID" value="SEM64530.1"/>
    <property type="molecule type" value="Genomic_DNA"/>
</dbReference>
<accession>A0A1H8A1E1</accession>
<dbReference type="Pfam" id="PF00884">
    <property type="entry name" value="Sulfatase"/>
    <property type="match status" value="1"/>
</dbReference>
<dbReference type="InterPro" id="IPR051849">
    <property type="entry name" value="GAG-degrading_sulfatase"/>
</dbReference>
<evidence type="ECO:0000259" key="2">
    <source>
        <dbReference type="Pfam" id="PF00884"/>
    </source>
</evidence>
<sequence length="577" mass="65374">MGIARLTKVAISYLNPMNKNISRKQALKQLGNLAIAGMLPVALKAAPTGNTSPKISLTVGHSDQPAPNIVLVIADQMRADACKREGFSLDTTPFLDSLAKSGTWFNKSYCAAPACVPSRTSMMTGRFPNATRVRSNWNIQDATFKADLVDVVKAKGYQTALIGKNHTYLTKQHFDHWVEYNHLSELGNNDPEVKKVNDYLESTHFYFDPNPAPFPAEMQQPARIVTDSMDWISKVTTDKKAPFFLYMSIPEPHNPYQVSEPYYSLFKPDTLPPVSAGKDALPKKGNKWVLHRKMTEMGYPNFEKNIPRIRSNYYGMLRLIDDQMKRFVNFLEEKQLTDNSIIVFVADHGDFAGEYGLIKKGVEVPECLTRIPMIWNGPGISKNANPHEAHVSNIDIMPTICDMLNVNLPEGVQGRSLWPLLSGKTYPRAEFESVIAQQGYGGLHFTNLNEYDPYTQDGTIVKGRTEFDELNTWSQSGTMRMLRKGDWKLVYDMQGTGQLYNLVKDPAEVNNLYGNSECAVKQAELLQDIMTWELRMQDPLPYPRPSAKRKYGFKRDPRNYWTPYKDEPGKAMKDNLK</sequence>
<dbReference type="SUPFAM" id="SSF53649">
    <property type="entry name" value="Alkaline phosphatase-like"/>
    <property type="match status" value="1"/>
</dbReference>
<keyword evidence="4" id="KW-1185">Reference proteome</keyword>
<reference evidence="4" key="1">
    <citation type="submission" date="2016-10" db="EMBL/GenBank/DDBJ databases">
        <authorList>
            <person name="Varghese N."/>
            <person name="Submissions S."/>
        </authorList>
    </citation>
    <scope>NUCLEOTIDE SEQUENCE [LARGE SCALE GENOMIC DNA]</scope>
    <source>
        <strain evidence="4">Gh-48</strain>
    </source>
</reference>
<feature type="compositionally biased region" description="Basic and acidic residues" evidence="1">
    <location>
        <begin position="553"/>
        <end position="577"/>
    </location>
</feature>
<dbReference type="AlphaFoldDB" id="A0A1H8A1E1"/>
<evidence type="ECO:0000313" key="3">
    <source>
        <dbReference type="EMBL" id="SEM64530.1"/>
    </source>
</evidence>
<dbReference type="GO" id="GO:0015024">
    <property type="term" value="F:glucuronate-2-sulfatase activity"/>
    <property type="evidence" value="ECO:0007669"/>
    <property type="project" value="TreeGrafter"/>
</dbReference>
<dbReference type="GO" id="GO:0004065">
    <property type="term" value="F:arylsulfatase activity"/>
    <property type="evidence" value="ECO:0007669"/>
    <property type="project" value="TreeGrafter"/>
</dbReference>
<name>A0A1H8A1E1_9SPHI</name>
<evidence type="ECO:0000313" key="4">
    <source>
        <dbReference type="Proteomes" id="UP000198942"/>
    </source>
</evidence>
<dbReference type="InterPro" id="IPR017850">
    <property type="entry name" value="Alkaline_phosphatase_core_sf"/>
</dbReference>
<proteinExistence type="predicted"/>
<evidence type="ECO:0000256" key="1">
    <source>
        <dbReference type="SAM" id="MobiDB-lite"/>
    </source>
</evidence>
<dbReference type="Proteomes" id="UP000198942">
    <property type="component" value="Unassembled WGS sequence"/>
</dbReference>
<dbReference type="CDD" id="cd16022">
    <property type="entry name" value="sulfatase_like"/>
    <property type="match status" value="1"/>
</dbReference>
<gene>
    <name evidence="3" type="ORF">SAMN05192574_101312</name>
</gene>
<protein>
    <submittedName>
        <fullName evidence="3">Arylsulfatase A</fullName>
    </submittedName>
</protein>